<dbReference type="InterPro" id="IPR032675">
    <property type="entry name" value="LRR_dom_sf"/>
</dbReference>
<feature type="region of interest" description="Disordered" evidence="3">
    <location>
        <begin position="550"/>
        <end position="573"/>
    </location>
</feature>
<keyword evidence="1" id="KW-0433">Leucine-rich repeat</keyword>
<accession>A0A1B6KZM3</accession>
<dbReference type="Gene3D" id="3.80.10.10">
    <property type="entry name" value="Ribonuclease Inhibitor"/>
    <property type="match status" value="1"/>
</dbReference>
<feature type="non-terminal residue" evidence="4">
    <location>
        <position position="573"/>
    </location>
</feature>
<name>A0A1B6KZM3_9HEMI</name>
<dbReference type="GO" id="GO:0005737">
    <property type="term" value="C:cytoplasm"/>
    <property type="evidence" value="ECO:0007669"/>
    <property type="project" value="TreeGrafter"/>
</dbReference>
<sequence length="573" mass="65252">FDTSGSKTWTKFEHQIGTFHEAQCTTCLRLFDGIRHRMQESSLGIFLYHLNLSQRQDEEVQRDKLDRIRFDVVKKLENPDRLWRRNDISEDLLGFIEDLLRGNPTGKITIKDSLKKFAFLRLTASKIVAADSCLRRLPDLQGLVLAGNCLPDFPGTHLPRSLLLLELSYNSIHSLHQLLHGCPPTLLYLGLAKNFLTEGVIQPLILASHLYHLDLAQNDIEDLVITMDICSQLYNLSSLLLFGNPCSMIASYTDFVIHRLPRLIFLDGEMLKKQDEPPENTFDFTGTLQITMFRIMGMPQPPNQKINKKKVKHTLRLEMYCPLLQSFVPKREEDFIEDLSQLNESTRNTETKKDDGDNIKKNTKSKGKNTTKSDQSGGNKSGTGMLKAVEVLEGDLLYGTKLKEKQPDTELCFVSGQKNWGKIIEFNDPTIEVPVCDLHSLRDVFRSNLNIFVFHLKTLPPTAKKKKNKPKKQQAKANQGLQEEENSDKDSNKEILVSKTTIAAIKIPLQDVLWNVKSLDYTWTIVKPTKVDLTPGLKVLQYTVKKKKPAKKVKGKEEEESAELQIPDSLTCH</sequence>
<feature type="region of interest" description="Disordered" evidence="3">
    <location>
        <begin position="346"/>
        <end position="385"/>
    </location>
</feature>
<evidence type="ECO:0008006" key="5">
    <source>
        <dbReference type="Google" id="ProtNLM"/>
    </source>
</evidence>
<dbReference type="AlphaFoldDB" id="A0A1B6KZM3"/>
<feature type="region of interest" description="Disordered" evidence="3">
    <location>
        <begin position="462"/>
        <end position="492"/>
    </location>
</feature>
<dbReference type="SUPFAM" id="SSF52058">
    <property type="entry name" value="L domain-like"/>
    <property type="match status" value="1"/>
</dbReference>
<feature type="compositionally biased region" description="Basic residues" evidence="3">
    <location>
        <begin position="463"/>
        <end position="474"/>
    </location>
</feature>
<proteinExistence type="predicted"/>
<organism evidence="4">
    <name type="scientific">Graphocephala atropunctata</name>
    <dbReference type="NCBI Taxonomy" id="36148"/>
    <lineage>
        <taxon>Eukaryota</taxon>
        <taxon>Metazoa</taxon>
        <taxon>Ecdysozoa</taxon>
        <taxon>Arthropoda</taxon>
        <taxon>Hexapoda</taxon>
        <taxon>Insecta</taxon>
        <taxon>Pterygota</taxon>
        <taxon>Neoptera</taxon>
        <taxon>Paraneoptera</taxon>
        <taxon>Hemiptera</taxon>
        <taxon>Auchenorrhyncha</taxon>
        <taxon>Membracoidea</taxon>
        <taxon>Cicadellidae</taxon>
        <taxon>Cicadellinae</taxon>
        <taxon>Cicadellini</taxon>
        <taxon>Graphocephala</taxon>
    </lineage>
</organism>
<reference evidence="4" key="1">
    <citation type="submission" date="2015-11" db="EMBL/GenBank/DDBJ databases">
        <title>De novo transcriptome assembly of four potential Pierce s Disease insect vectors from Arizona vineyards.</title>
        <authorList>
            <person name="Tassone E.E."/>
        </authorList>
    </citation>
    <scope>NUCLEOTIDE SEQUENCE</scope>
</reference>
<evidence type="ECO:0000313" key="4">
    <source>
        <dbReference type="EMBL" id="JAT16845.1"/>
    </source>
</evidence>
<feature type="non-terminal residue" evidence="4">
    <location>
        <position position="1"/>
    </location>
</feature>
<dbReference type="PANTHER" id="PTHR15454">
    <property type="entry name" value="NISCHARIN RELATED"/>
    <property type="match status" value="1"/>
</dbReference>
<dbReference type="PANTHER" id="PTHR15454:SF19">
    <property type="entry name" value="LEUCINE-RICH REPEAT-CONTAINING PROTEIN 51"/>
    <property type="match status" value="1"/>
</dbReference>
<protein>
    <recommendedName>
        <fullName evidence="5">Leucine rich repeat containing 43</fullName>
    </recommendedName>
</protein>
<evidence type="ECO:0000256" key="3">
    <source>
        <dbReference type="SAM" id="MobiDB-lite"/>
    </source>
</evidence>
<evidence type="ECO:0000256" key="2">
    <source>
        <dbReference type="ARBA" id="ARBA00022737"/>
    </source>
</evidence>
<dbReference type="EMBL" id="GEBQ01023132">
    <property type="protein sequence ID" value="JAT16845.1"/>
    <property type="molecule type" value="Transcribed_RNA"/>
</dbReference>
<feature type="compositionally biased region" description="Basic and acidic residues" evidence="3">
    <location>
        <begin position="347"/>
        <end position="360"/>
    </location>
</feature>
<evidence type="ECO:0000256" key="1">
    <source>
        <dbReference type="ARBA" id="ARBA00022614"/>
    </source>
</evidence>
<gene>
    <name evidence="4" type="ORF">g.3101</name>
</gene>
<keyword evidence="2" id="KW-0677">Repeat</keyword>